<dbReference type="GO" id="GO:0005829">
    <property type="term" value="C:cytosol"/>
    <property type="evidence" value="ECO:0007669"/>
    <property type="project" value="UniProtKB-ARBA"/>
</dbReference>
<dbReference type="CDD" id="cd12438">
    <property type="entry name" value="RRM_CNOT4"/>
    <property type="match status" value="1"/>
</dbReference>
<evidence type="ECO:0000256" key="18">
    <source>
        <dbReference type="ARBA" id="ARBA00057081"/>
    </source>
</evidence>
<evidence type="ECO:0000256" key="15">
    <source>
        <dbReference type="ARBA" id="ARBA00022884"/>
    </source>
</evidence>
<dbReference type="InterPro" id="IPR012677">
    <property type="entry name" value="Nucleotide-bd_a/b_plait_sf"/>
</dbReference>
<comment type="subunit">
    <text evidence="19">Interacts with CNOT1 via its C-terminus but does not stably associate with the CCR4-NOT complex. Interacts (via RING domain) with UBE2D2. Interacts with ABCE1, PINK1 and PELO.</text>
</comment>
<keyword evidence="7" id="KW-0963">Cytoplasm</keyword>
<sequence>MSRSPEVKEDTMECPLCMEPLEIDDVNFFPCTCGYQICRFCWHRIRTDENGLCPACRKPYPEDPAVYKPLSQEELQRIKNEKKQKQSERKQKITENRKHLSSVRVVQRNLVFVVGLSQRLADPEVLKRLEYFGKFGKIHKVVINNSTSYAGSQGPSASAYVTYIRSEDALRAIQCVNNVVVDGRTLKASLGTTKYCSYFLKSMQCPKSDCMYLHELGDEAASFTKEEMQAGKHQEYEQKLLQELYKTNPNFLQSSTGEKTKGKSGTSQSPNNKHSDSIGISNGETSQQISGNDSPSPPPGLSKPSLVVPICVAGLTVRSPFEGAAAESQSLFSDNSNFRHPNPIPSGLSGFSSSLHSNSDWPTAPEPQSLFTSDTIPVSSSTDWQAAFGFGSSAKQQDDDLGFDPFDVTRKALADLIEKELSVQDKASLPMTGRKSVPVFPHGPLLSPLHNAPSMKGPLQPPTSSHFAPNSSLPSRGFSQLPHRTVYNSFSFPGQAQTSRHSWMGMPMRNNLPHLNHTGAPSSAAQHSSFLDLNLAPQQQHHHSTRFRGIHMTENSTSVESLNVKEWQDGLRALLPNININFGGLPSSSSSSPSSSSSSSSVNHTGGISHSLSWDGTASWMDPAIITGIPASSGNSLDSLQDDNPPHWLNSLQALTEMDVPTGSTVPPQPRHSGPFGAQFPHRAGWTPYPTTVTANPATQFHSPPPGFQTAFRASAQASTDLLQSAGMDRH</sequence>
<feature type="domain" description="RRM" evidence="30">
    <location>
        <begin position="109"/>
        <end position="193"/>
    </location>
</feature>
<dbReference type="AlphaFoldDB" id="A0A672K3F9"/>
<reference evidence="32" key="1">
    <citation type="submission" date="2025-08" db="UniProtKB">
        <authorList>
            <consortium name="Ensembl"/>
        </authorList>
    </citation>
    <scope>IDENTIFICATION</scope>
</reference>
<evidence type="ECO:0000313" key="32">
    <source>
        <dbReference type="Ensembl" id="ENSSGRP00000003669.1"/>
    </source>
</evidence>
<dbReference type="InterPro" id="IPR039780">
    <property type="entry name" value="Mot2"/>
</dbReference>
<feature type="compositionally biased region" description="Polar residues" evidence="28">
    <location>
        <begin position="251"/>
        <end position="293"/>
    </location>
</feature>
<dbReference type="SMART" id="SM00361">
    <property type="entry name" value="RRM_1"/>
    <property type="match status" value="1"/>
</dbReference>
<evidence type="ECO:0000256" key="27">
    <source>
        <dbReference type="SAM" id="Coils"/>
    </source>
</evidence>
<evidence type="ECO:0000256" key="19">
    <source>
        <dbReference type="ARBA" id="ARBA00062432"/>
    </source>
</evidence>
<keyword evidence="11 26" id="KW-0863">Zinc-finger</keyword>
<evidence type="ECO:0000256" key="24">
    <source>
        <dbReference type="ARBA" id="ARBA00083942"/>
    </source>
</evidence>
<feature type="region of interest" description="Disordered" evidence="28">
    <location>
        <begin position="586"/>
        <end position="606"/>
    </location>
</feature>
<evidence type="ECO:0000256" key="5">
    <source>
        <dbReference type="ARBA" id="ARBA00012483"/>
    </source>
</evidence>
<dbReference type="FunFam" id="3.30.70.330:FF:000044">
    <property type="entry name" value="Putative ccr4-not transcription complex subunit 4"/>
    <property type="match status" value="1"/>
</dbReference>
<feature type="compositionally biased region" description="Low complexity" evidence="28">
    <location>
        <begin position="586"/>
        <end position="601"/>
    </location>
</feature>
<dbReference type="InterPro" id="IPR003954">
    <property type="entry name" value="RRM_euk-type"/>
</dbReference>
<accession>A0A672K3F9</accession>
<evidence type="ECO:0000256" key="14">
    <source>
        <dbReference type="ARBA" id="ARBA00022843"/>
    </source>
</evidence>
<dbReference type="FunFam" id="3.30.40.10:FF:000006">
    <property type="entry name" value="CCR4-NOT transcription complex subunit 4"/>
    <property type="match status" value="1"/>
</dbReference>
<dbReference type="InterPro" id="IPR039515">
    <property type="entry name" value="NOT4_mRING-HC-C4C4"/>
</dbReference>
<dbReference type="Proteomes" id="UP000472262">
    <property type="component" value="Unassembled WGS sequence"/>
</dbReference>
<keyword evidence="16 27" id="KW-0175">Coiled coil</keyword>
<evidence type="ECO:0000259" key="31">
    <source>
        <dbReference type="PROSITE" id="PS50103"/>
    </source>
</evidence>
<feature type="region of interest" description="Disordered" evidence="28">
    <location>
        <begin position="251"/>
        <end position="302"/>
    </location>
</feature>
<keyword evidence="10 26" id="KW-0479">Metal-binding</keyword>
<dbReference type="PROSITE" id="PS50103">
    <property type="entry name" value="ZF_C3H1"/>
    <property type="match status" value="1"/>
</dbReference>
<dbReference type="InterPro" id="IPR013083">
    <property type="entry name" value="Znf_RING/FYVE/PHD"/>
</dbReference>
<evidence type="ECO:0000256" key="20">
    <source>
        <dbReference type="ARBA" id="ARBA00071435"/>
    </source>
</evidence>
<evidence type="ECO:0000259" key="29">
    <source>
        <dbReference type="PROSITE" id="PS50089"/>
    </source>
</evidence>
<evidence type="ECO:0000256" key="7">
    <source>
        <dbReference type="ARBA" id="ARBA00022490"/>
    </source>
</evidence>
<dbReference type="PANTHER" id="PTHR12603:SF0">
    <property type="entry name" value="CCR4-NOT TRANSCRIPTION COMPLEX SUBUNIT 4"/>
    <property type="match status" value="1"/>
</dbReference>
<dbReference type="Ensembl" id="ENSSGRT00000003989.1">
    <property type="protein sequence ID" value="ENSSGRP00000003669.1"/>
    <property type="gene ID" value="ENSSGRG00000001600.1"/>
</dbReference>
<gene>
    <name evidence="32" type="primary">LOC107560719</name>
</gene>
<protein>
    <recommendedName>
        <fullName evidence="20">CCR4-NOT transcription complex subunit 4</fullName>
        <ecNumber evidence="5">2.3.2.27</ecNumber>
    </recommendedName>
    <alternativeName>
        <fullName evidence="23">CCR4-associated factor 4</fullName>
    </alternativeName>
    <alternativeName>
        <fullName evidence="24">E3 ubiquitin-protein ligase CNOT4</fullName>
    </alternativeName>
    <alternativeName>
        <fullName evidence="21">Potential transcriptional repressor NOT4Hp</fullName>
    </alternativeName>
    <alternativeName>
        <fullName evidence="22">RING-type E3 ubiquitin transferase CNOT4</fullName>
    </alternativeName>
</protein>
<feature type="region of interest" description="Disordered" evidence="28">
    <location>
        <begin position="343"/>
        <end position="366"/>
    </location>
</feature>
<dbReference type="InterPro" id="IPR035979">
    <property type="entry name" value="RBD_domain_sf"/>
</dbReference>
<dbReference type="InterPro" id="IPR000571">
    <property type="entry name" value="Znf_CCCH"/>
</dbReference>
<evidence type="ECO:0000256" key="28">
    <source>
        <dbReference type="SAM" id="MobiDB-lite"/>
    </source>
</evidence>
<dbReference type="SUPFAM" id="SSF54928">
    <property type="entry name" value="RNA-binding domain, RBD"/>
    <property type="match status" value="1"/>
</dbReference>
<evidence type="ECO:0000313" key="33">
    <source>
        <dbReference type="Proteomes" id="UP000472262"/>
    </source>
</evidence>
<proteinExistence type="predicted"/>
<evidence type="ECO:0000256" key="13">
    <source>
        <dbReference type="ARBA" id="ARBA00022833"/>
    </source>
</evidence>
<evidence type="ECO:0000256" key="8">
    <source>
        <dbReference type="ARBA" id="ARBA00022553"/>
    </source>
</evidence>
<evidence type="ECO:0000256" key="11">
    <source>
        <dbReference type="ARBA" id="ARBA00022771"/>
    </source>
</evidence>
<evidence type="ECO:0000256" key="2">
    <source>
        <dbReference type="ARBA" id="ARBA00004123"/>
    </source>
</evidence>
<evidence type="ECO:0000256" key="25">
    <source>
        <dbReference type="PROSITE-ProRule" id="PRU00176"/>
    </source>
</evidence>
<reference evidence="32" key="2">
    <citation type="submission" date="2025-09" db="UniProtKB">
        <authorList>
            <consortium name="Ensembl"/>
        </authorList>
    </citation>
    <scope>IDENTIFICATION</scope>
</reference>
<evidence type="ECO:0000259" key="30">
    <source>
        <dbReference type="PROSITE" id="PS50102"/>
    </source>
</evidence>
<evidence type="ECO:0000256" key="4">
    <source>
        <dbReference type="ARBA" id="ARBA00004906"/>
    </source>
</evidence>
<evidence type="ECO:0000256" key="22">
    <source>
        <dbReference type="ARBA" id="ARBA00077837"/>
    </source>
</evidence>
<dbReference type="PROSITE" id="PS50089">
    <property type="entry name" value="ZF_RING_2"/>
    <property type="match status" value="1"/>
</dbReference>
<keyword evidence="17" id="KW-0539">Nucleus</keyword>
<feature type="zinc finger region" description="C3H1-type" evidence="26">
    <location>
        <begin position="190"/>
        <end position="217"/>
    </location>
</feature>
<comment type="function">
    <text evidence="18">Has E3 ubiquitin ligase activity, promoting ubiquitination and degradation of target proteins. Involved in activation of the JAK/STAT pathway. Catalyzes ubiquitination of methylated RBM15. Plays a role in quality control of translation of mitochondrial outer membrane-localized mRNA. As part of the PINK1-regulated signaling, upon mitochondria damage, ubiquitinates ABCE1 and thereby recruits autophagy receptors to the mitochondrial outer membrane to initiate mitophagy.</text>
</comment>
<evidence type="ECO:0000256" key="26">
    <source>
        <dbReference type="PROSITE-ProRule" id="PRU00723"/>
    </source>
</evidence>
<dbReference type="GO" id="GO:0008270">
    <property type="term" value="F:zinc ion binding"/>
    <property type="evidence" value="ECO:0007669"/>
    <property type="project" value="UniProtKB-KW"/>
</dbReference>
<evidence type="ECO:0000256" key="17">
    <source>
        <dbReference type="ARBA" id="ARBA00023242"/>
    </source>
</evidence>
<keyword evidence="15 25" id="KW-0694">RNA-binding</keyword>
<dbReference type="EC" id="2.3.2.27" evidence="5"/>
<keyword evidence="13 26" id="KW-0862">Zinc</keyword>
<dbReference type="GO" id="GO:0016567">
    <property type="term" value="P:protein ubiquitination"/>
    <property type="evidence" value="ECO:0007669"/>
    <property type="project" value="TreeGrafter"/>
</dbReference>
<dbReference type="GO" id="GO:0030014">
    <property type="term" value="C:CCR4-NOT complex"/>
    <property type="evidence" value="ECO:0007669"/>
    <property type="project" value="InterPro"/>
</dbReference>
<dbReference type="GO" id="GO:0061630">
    <property type="term" value="F:ubiquitin protein ligase activity"/>
    <property type="evidence" value="ECO:0007669"/>
    <property type="project" value="UniProtKB-EC"/>
</dbReference>
<dbReference type="Pfam" id="PF14570">
    <property type="entry name" value="zf-RING_4"/>
    <property type="match status" value="1"/>
</dbReference>
<name>A0A672K3F9_SINGR</name>
<feature type="domain" description="RING-type" evidence="29">
    <location>
        <begin position="14"/>
        <end position="57"/>
    </location>
</feature>
<dbReference type="PANTHER" id="PTHR12603">
    <property type="entry name" value="CCR4-NOT TRANSCRIPTION COMPLEX RELATED"/>
    <property type="match status" value="1"/>
</dbReference>
<evidence type="ECO:0000256" key="16">
    <source>
        <dbReference type="ARBA" id="ARBA00023054"/>
    </source>
</evidence>
<keyword evidence="33" id="KW-1185">Reference proteome</keyword>
<dbReference type="SUPFAM" id="SSF57850">
    <property type="entry name" value="RING/U-box"/>
    <property type="match status" value="1"/>
</dbReference>
<evidence type="ECO:0000256" key="9">
    <source>
        <dbReference type="ARBA" id="ARBA00022679"/>
    </source>
</evidence>
<dbReference type="Gene3D" id="3.30.70.330">
    <property type="match status" value="1"/>
</dbReference>
<dbReference type="GO" id="GO:0005634">
    <property type="term" value="C:nucleus"/>
    <property type="evidence" value="ECO:0007669"/>
    <property type="project" value="UniProtKB-SubCell"/>
</dbReference>
<evidence type="ECO:0000256" key="1">
    <source>
        <dbReference type="ARBA" id="ARBA00000900"/>
    </source>
</evidence>
<evidence type="ECO:0000256" key="23">
    <source>
        <dbReference type="ARBA" id="ARBA00083547"/>
    </source>
</evidence>
<organism evidence="32 33">
    <name type="scientific">Sinocyclocheilus grahami</name>
    <name type="common">Dianchi golden-line fish</name>
    <name type="synonym">Barbus grahami</name>
    <dbReference type="NCBI Taxonomy" id="75366"/>
    <lineage>
        <taxon>Eukaryota</taxon>
        <taxon>Metazoa</taxon>
        <taxon>Chordata</taxon>
        <taxon>Craniata</taxon>
        <taxon>Vertebrata</taxon>
        <taxon>Euteleostomi</taxon>
        <taxon>Actinopterygii</taxon>
        <taxon>Neopterygii</taxon>
        <taxon>Teleostei</taxon>
        <taxon>Ostariophysi</taxon>
        <taxon>Cypriniformes</taxon>
        <taxon>Cyprinidae</taxon>
        <taxon>Cyprininae</taxon>
        <taxon>Sinocyclocheilus</taxon>
    </lineage>
</organism>
<dbReference type="InterPro" id="IPR000504">
    <property type="entry name" value="RRM_dom"/>
</dbReference>
<feature type="compositionally biased region" description="Low complexity" evidence="28">
    <location>
        <begin position="346"/>
        <end position="359"/>
    </location>
</feature>
<comment type="pathway">
    <text evidence="4">Protein modification; protein ubiquitination.</text>
</comment>
<dbReference type="CDD" id="cd16618">
    <property type="entry name" value="mRING-HC-C4C4_CNOT4"/>
    <property type="match status" value="1"/>
</dbReference>
<feature type="domain" description="C3H1-type" evidence="31">
    <location>
        <begin position="190"/>
        <end position="217"/>
    </location>
</feature>
<feature type="coiled-coil region" evidence="27">
    <location>
        <begin position="68"/>
        <end position="95"/>
    </location>
</feature>
<keyword evidence="12" id="KW-0833">Ubl conjugation pathway</keyword>
<evidence type="ECO:0000256" key="21">
    <source>
        <dbReference type="ARBA" id="ARBA00075062"/>
    </source>
</evidence>
<comment type="catalytic activity">
    <reaction evidence="1">
        <text>S-ubiquitinyl-[E2 ubiquitin-conjugating enzyme]-L-cysteine + [acceptor protein]-L-lysine = [E2 ubiquitin-conjugating enzyme]-L-cysteine + N(6)-ubiquitinyl-[acceptor protein]-L-lysine.</text>
        <dbReference type="EC" id="2.3.2.27"/>
    </reaction>
</comment>
<dbReference type="PROSITE" id="PS50102">
    <property type="entry name" value="RRM"/>
    <property type="match status" value="1"/>
</dbReference>
<evidence type="ECO:0000256" key="3">
    <source>
        <dbReference type="ARBA" id="ARBA00004496"/>
    </source>
</evidence>
<dbReference type="Gene3D" id="3.30.40.10">
    <property type="entry name" value="Zinc/RING finger domain, C3HC4 (zinc finger)"/>
    <property type="match status" value="1"/>
</dbReference>
<evidence type="ECO:0000256" key="6">
    <source>
        <dbReference type="ARBA" id="ARBA00022481"/>
    </source>
</evidence>
<evidence type="ECO:0000256" key="10">
    <source>
        <dbReference type="ARBA" id="ARBA00022723"/>
    </source>
</evidence>
<keyword evidence="6" id="KW-0488">Methylation</keyword>
<dbReference type="GO" id="GO:0003723">
    <property type="term" value="F:RNA binding"/>
    <property type="evidence" value="ECO:0007669"/>
    <property type="project" value="UniProtKB-UniRule"/>
</dbReference>
<feature type="region of interest" description="Disordered" evidence="28">
    <location>
        <begin position="451"/>
        <end position="479"/>
    </location>
</feature>
<evidence type="ECO:0000256" key="12">
    <source>
        <dbReference type="ARBA" id="ARBA00022786"/>
    </source>
</evidence>
<dbReference type="Pfam" id="PF00076">
    <property type="entry name" value="RRM_1"/>
    <property type="match status" value="1"/>
</dbReference>
<dbReference type="InterPro" id="IPR001841">
    <property type="entry name" value="Znf_RING"/>
</dbReference>
<keyword evidence="8" id="KW-0597">Phosphoprotein</keyword>
<dbReference type="InterPro" id="IPR034261">
    <property type="entry name" value="CNOT4_RRM"/>
</dbReference>
<keyword evidence="14" id="KW-0832">Ubl conjugation</keyword>
<comment type="subcellular location">
    <subcellularLocation>
        <location evidence="3">Cytoplasm</location>
    </subcellularLocation>
    <subcellularLocation>
        <location evidence="2">Nucleus</location>
    </subcellularLocation>
</comment>
<keyword evidence="9" id="KW-0808">Transferase</keyword>
<feature type="compositionally biased region" description="Polar residues" evidence="28">
    <location>
        <begin position="462"/>
        <end position="478"/>
    </location>
</feature>